<dbReference type="InterPro" id="IPR012340">
    <property type="entry name" value="NA-bd_OB-fold"/>
</dbReference>
<dbReference type="CDD" id="cd18086">
    <property type="entry name" value="HsC9orf114-like"/>
    <property type="match status" value="1"/>
</dbReference>
<evidence type="ECO:0000256" key="1">
    <source>
        <dbReference type="ARBA" id="ARBA00009841"/>
    </source>
</evidence>
<dbReference type="InterPro" id="IPR029028">
    <property type="entry name" value="Alpha/beta_knot_MTases"/>
</dbReference>
<dbReference type="AlphaFoldDB" id="A0A1B6DRB7"/>
<evidence type="ECO:0000313" key="2">
    <source>
        <dbReference type="EMBL" id="JAS28228.1"/>
    </source>
</evidence>
<dbReference type="InterPro" id="IPR003750">
    <property type="entry name" value="Put_MeTrfase-C9orf114-like"/>
</dbReference>
<reference evidence="2" key="1">
    <citation type="submission" date="2015-12" db="EMBL/GenBank/DDBJ databases">
        <title>De novo transcriptome assembly of four potential Pierce s Disease insect vectors from Arizona vineyards.</title>
        <authorList>
            <person name="Tassone E.E."/>
        </authorList>
    </citation>
    <scope>NUCLEOTIDE SEQUENCE</scope>
</reference>
<dbReference type="Pfam" id="PF02598">
    <property type="entry name" value="Methyltrn_RNA_3"/>
    <property type="match status" value="1"/>
</dbReference>
<dbReference type="InterPro" id="IPR029026">
    <property type="entry name" value="tRNA_m1G_MTases_N"/>
</dbReference>
<dbReference type="PANTHER" id="PTHR12150">
    <property type="entry name" value="CLASS IV SAM-BINDING METHYLTRANSFERASE-RELATED"/>
    <property type="match status" value="1"/>
</dbReference>
<dbReference type="PANTHER" id="PTHR12150:SF13">
    <property type="entry name" value="METHYLTRANSFERASE C9ORF114-RELATED"/>
    <property type="match status" value="1"/>
</dbReference>
<dbReference type="EMBL" id="GEDC01009070">
    <property type="protein sequence ID" value="JAS28228.1"/>
    <property type="molecule type" value="Transcribed_RNA"/>
</dbReference>
<dbReference type="SUPFAM" id="SSF50249">
    <property type="entry name" value="Nucleic acid-binding proteins"/>
    <property type="match status" value="1"/>
</dbReference>
<protein>
    <submittedName>
        <fullName evidence="2">Uncharacterized protein</fullName>
    </submittedName>
</protein>
<comment type="similarity">
    <text evidence="1">Belongs to the class IV-like SAM-binding methyltransferase superfamily.</text>
</comment>
<dbReference type="Gene3D" id="2.40.50.140">
    <property type="entry name" value="Nucleic acid-binding proteins"/>
    <property type="match status" value="1"/>
</dbReference>
<proteinExistence type="inferred from homology"/>
<dbReference type="SUPFAM" id="SSF75217">
    <property type="entry name" value="alpha/beta knot"/>
    <property type="match status" value="1"/>
</dbReference>
<name>A0A1B6DRB7_9HEMI</name>
<organism evidence="2">
    <name type="scientific">Clastoptera arizonana</name>
    <name type="common">Arizona spittle bug</name>
    <dbReference type="NCBI Taxonomy" id="38151"/>
    <lineage>
        <taxon>Eukaryota</taxon>
        <taxon>Metazoa</taxon>
        <taxon>Ecdysozoa</taxon>
        <taxon>Arthropoda</taxon>
        <taxon>Hexapoda</taxon>
        <taxon>Insecta</taxon>
        <taxon>Pterygota</taxon>
        <taxon>Neoptera</taxon>
        <taxon>Paraneoptera</taxon>
        <taxon>Hemiptera</taxon>
        <taxon>Auchenorrhyncha</taxon>
        <taxon>Cercopoidea</taxon>
        <taxon>Clastopteridae</taxon>
        <taxon>Clastoptera</taxon>
    </lineage>
</organism>
<sequence length="376" mass="41831">MPPVIIKKTWKEVNAERKSQRKKWKEQKLLKTAGFKKGIEDLENNAKEHQESNFNGNDDANKLVLSSSQSINSLLTVSIAVPGSILSNAQSAELRTYLAGQIARAACIYKVDEIIVFDDVGNANEGLLPNTVANDCFHLARTLQYLECPQYLRKHIFPMHRDLQYAGVLNPLDAPHHLRQTEDFPFREGIVTSHSKKEKGSYVNVGLLKEVCIDKHLIPGIRVTVRLLPSKGNSKKKHGVVVSPSTPKQELGVYWGYTVRIANSLSDVFAKCPYEEGYDFTIGTSDKGEPINSCNDCDFSSVKHVLIAFGGLQGLEAALENDETLEINDVSLLFDKYLNTCVGQGSRTIRTEEAILISLAQLVDKFSPFHNTSKDP</sequence>
<accession>A0A1B6DRB7</accession>
<gene>
    <name evidence="2" type="ORF">g.4519</name>
</gene>
<dbReference type="Gene3D" id="3.40.1280.10">
    <property type="match status" value="1"/>
</dbReference>